<dbReference type="InterPro" id="IPR004636">
    <property type="entry name" value="AcOrn/SuccOrn_fam"/>
</dbReference>
<dbReference type="GO" id="GO:0030170">
    <property type="term" value="F:pyridoxal phosphate binding"/>
    <property type="evidence" value="ECO:0007669"/>
    <property type="project" value="InterPro"/>
</dbReference>
<reference evidence="6 7" key="1">
    <citation type="submission" date="2018-11" db="EMBL/GenBank/DDBJ databases">
        <title>Sequencing the genomes of 1000 actinobacteria strains.</title>
        <authorList>
            <person name="Klenk H.-P."/>
        </authorList>
    </citation>
    <scope>NUCLEOTIDE SEQUENCE [LARGE SCALE GENOMIC DNA]</scope>
    <source>
        <strain evidence="6 7">DSM 44254</strain>
    </source>
</reference>
<dbReference type="PROSITE" id="PS00600">
    <property type="entry name" value="AA_TRANSFER_CLASS_3"/>
    <property type="match status" value="1"/>
</dbReference>
<dbReference type="SUPFAM" id="SSF53383">
    <property type="entry name" value="PLP-dependent transferases"/>
    <property type="match status" value="1"/>
</dbReference>
<evidence type="ECO:0000256" key="5">
    <source>
        <dbReference type="HAMAP-Rule" id="MF_01107"/>
    </source>
</evidence>
<dbReference type="GO" id="GO:0042802">
    <property type="term" value="F:identical protein binding"/>
    <property type="evidence" value="ECO:0007669"/>
    <property type="project" value="TreeGrafter"/>
</dbReference>
<comment type="miscellaneous">
    <text evidence="5">May also have succinyldiaminopimelate aminotransferase activity, thus carrying out the corresponding step in lysine biosynthesis.</text>
</comment>
<dbReference type="CDD" id="cd00610">
    <property type="entry name" value="OAT_like"/>
    <property type="match status" value="1"/>
</dbReference>
<dbReference type="Gene3D" id="3.90.1150.10">
    <property type="entry name" value="Aspartate Aminotransferase, domain 1"/>
    <property type="match status" value="1"/>
</dbReference>
<organism evidence="6 7">
    <name type="scientific">Actinocorallia herbida</name>
    <dbReference type="NCBI Taxonomy" id="58109"/>
    <lineage>
        <taxon>Bacteria</taxon>
        <taxon>Bacillati</taxon>
        <taxon>Actinomycetota</taxon>
        <taxon>Actinomycetes</taxon>
        <taxon>Streptosporangiales</taxon>
        <taxon>Thermomonosporaceae</taxon>
        <taxon>Actinocorallia</taxon>
    </lineage>
</organism>
<proteinExistence type="inferred from homology"/>
<keyword evidence="5" id="KW-0963">Cytoplasm</keyword>
<dbReference type="Proteomes" id="UP000272400">
    <property type="component" value="Unassembled WGS sequence"/>
</dbReference>
<evidence type="ECO:0000256" key="1">
    <source>
        <dbReference type="ARBA" id="ARBA00022576"/>
    </source>
</evidence>
<keyword evidence="5" id="KW-0055">Arginine biosynthesis</keyword>
<keyword evidence="7" id="KW-1185">Reference proteome</keyword>
<dbReference type="GO" id="GO:0003992">
    <property type="term" value="F:N2-acetyl-L-ornithine:2-oxoglutarate 5-aminotransferase activity"/>
    <property type="evidence" value="ECO:0007669"/>
    <property type="project" value="UniProtKB-UniRule"/>
</dbReference>
<comment type="catalytic activity">
    <reaction evidence="5">
        <text>N(2)-acetyl-L-ornithine + 2-oxoglutarate = N-acetyl-L-glutamate 5-semialdehyde + L-glutamate</text>
        <dbReference type="Rhea" id="RHEA:18049"/>
        <dbReference type="ChEBI" id="CHEBI:16810"/>
        <dbReference type="ChEBI" id="CHEBI:29123"/>
        <dbReference type="ChEBI" id="CHEBI:29985"/>
        <dbReference type="ChEBI" id="CHEBI:57805"/>
        <dbReference type="EC" id="2.6.1.11"/>
    </reaction>
</comment>
<dbReference type="PIRSF" id="PIRSF000521">
    <property type="entry name" value="Transaminase_4ab_Lys_Orn"/>
    <property type="match status" value="1"/>
</dbReference>
<dbReference type="InterPro" id="IPR050103">
    <property type="entry name" value="Class-III_PLP-dep_AT"/>
</dbReference>
<dbReference type="NCBIfam" id="TIGR00707">
    <property type="entry name" value="argD"/>
    <property type="match status" value="1"/>
</dbReference>
<comment type="caution">
    <text evidence="5">Lacks conserved residue(s) required for the propagation of feature annotation.</text>
</comment>
<dbReference type="InterPro" id="IPR015424">
    <property type="entry name" value="PyrdxlP-dep_Trfase"/>
</dbReference>
<comment type="similarity">
    <text evidence="5">Belongs to the class-III pyridoxal-phosphate-dependent aminotransferase family. ArgD subfamily.</text>
</comment>
<feature type="binding site" evidence="5">
    <location>
        <begin position="216"/>
        <end position="219"/>
    </location>
    <ligand>
        <name>pyridoxal 5'-phosphate</name>
        <dbReference type="ChEBI" id="CHEBI:597326"/>
    </ligand>
</feature>
<evidence type="ECO:0000313" key="7">
    <source>
        <dbReference type="Proteomes" id="UP000272400"/>
    </source>
</evidence>
<dbReference type="NCBIfam" id="NF002874">
    <property type="entry name" value="PRK03244.1"/>
    <property type="match status" value="1"/>
</dbReference>
<protein>
    <recommendedName>
        <fullName evidence="5">Acetylornithine aminotransferase</fullName>
        <shortName evidence="5">ACOAT</shortName>
        <ecNumber evidence="5">2.6.1.11</ecNumber>
    </recommendedName>
</protein>
<comment type="cofactor">
    <cofactor evidence="5">
        <name>pyridoxal 5'-phosphate</name>
        <dbReference type="ChEBI" id="CHEBI:597326"/>
    </cofactor>
    <text evidence="5">Binds 1 pyridoxal phosphate per subunit.</text>
</comment>
<keyword evidence="3 5" id="KW-0808">Transferase</keyword>
<comment type="subcellular location">
    <subcellularLocation>
        <location evidence="5">Cytoplasm</location>
    </subcellularLocation>
</comment>
<dbReference type="AlphaFoldDB" id="A0A3N1CTS0"/>
<accession>A0A3N1CTS0</accession>
<comment type="subunit">
    <text evidence="5">Homodimer.</text>
</comment>
<dbReference type="InterPro" id="IPR015421">
    <property type="entry name" value="PyrdxlP-dep_Trfase_major"/>
</dbReference>
<dbReference type="EMBL" id="RJKE01000001">
    <property type="protein sequence ID" value="ROO84078.1"/>
    <property type="molecule type" value="Genomic_DNA"/>
</dbReference>
<dbReference type="Gene3D" id="3.40.640.10">
    <property type="entry name" value="Type I PLP-dependent aspartate aminotransferase-like (Major domain)"/>
    <property type="match status" value="1"/>
</dbReference>
<dbReference type="InterPro" id="IPR049704">
    <property type="entry name" value="Aminotrans_3_PPA_site"/>
</dbReference>
<keyword evidence="4 5" id="KW-0663">Pyridoxal phosphate</keyword>
<dbReference type="GO" id="GO:0006526">
    <property type="term" value="P:L-arginine biosynthetic process"/>
    <property type="evidence" value="ECO:0007669"/>
    <property type="project" value="UniProtKB-UniRule"/>
</dbReference>
<dbReference type="RefSeq" id="WP_123663712.1">
    <property type="nucleotide sequence ID" value="NZ_RJKE01000001.1"/>
</dbReference>
<dbReference type="HAMAP" id="MF_01107">
    <property type="entry name" value="ArgD_aminotrans_3"/>
    <property type="match status" value="1"/>
</dbReference>
<keyword evidence="1 5" id="KW-0032">Aminotransferase</keyword>
<comment type="caution">
    <text evidence="6">The sequence shown here is derived from an EMBL/GenBank/DDBJ whole genome shotgun (WGS) entry which is preliminary data.</text>
</comment>
<dbReference type="UniPathway" id="UPA00068">
    <property type="reaction ID" value="UER00109"/>
</dbReference>
<dbReference type="InterPro" id="IPR005814">
    <property type="entry name" value="Aminotrans_3"/>
</dbReference>
<dbReference type="OrthoDB" id="3204291at2"/>
<comment type="pathway">
    <text evidence="5">Amino-acid biosynthesis; L-arginine biosynthesis; N(2)-acetyl-L-ornithine from L-glutamate: step 4/4.</text>
</comment>
<feature type="binding site" evidence="5">
    <location>
        <position position="134"/>
    </location>
    <ligand>
        <name>N(2)-acetyl-L-ornithine</name>
        <dbReference type="ChEBI" id="CHEBI:57805"/>
    </ligand>
</feature>
<evidence type="ECO:0000256" key="2">
    <source>
        <dbReference type="ARBA" id="ARBA00022605"/>
    </source>
</evidence>
<keyword evidence="2 5" id="KW-0028">Amino-acid biosynthesis</keyword>
<evidence type="ECO:0000256" key="4">
    <source>
        <dbReference type="ARBA" id="ARBA00022898"/>
    </source>
</evidence>
<dbReference type="Pfam" id="PF00202">
    <property type="entry name" value="Aminotran_3"/>
    <property type="match status" value="1"/>
</dbReference>
<name>A0A3N1CTS0_9ACTN</name>
<dbReference type="InterPro" id="IPR015422">
    <property type="entry name" value="PyrdxlP-dep_Trfase_small"/>
</dbReference>
<dbReference type="PANTHER" id="PTHR11986">
    <property type="entry name" value="AMINOTRANSFERASE CLASS III"/>
    <property type="match status" value="1"/>
</dbReference>
<evidence type="ECO:0000256" key="3">
    <source>
        <dbReference type="ARBA" id="ARBA00022679"/>
    </source>
</evidence>
<feature type="binding site" evidence="5">
    <location>
        <position position="131"/>
    </location>
    <ligand>
        <name>pyridoxal 5'-phosphate</name>
        <dbReference type="ChEBI" id="CHEBI:597326"/>
    </ligand>
</feature>
<dbReference type="GO" id="GO:0005737">
    <property type="term" value="C:cytoplasm"/>
    <property type="evidence" value="ECO:0007669"/>
    <property type="project" value="UniProtKB-SubCell"/>
</dbReference>
<dbReference type="PANTHER" id="PTHR11986:SF79">
    <property type="entry name" value="ACETYLORNITHINE AMINOTRANSFERASE, MITOCHONDRIAL"/>
    <property type="match status" value="1"/>
</dbReference>
<dbReference type="FunFam" id="3.40.640.10:FF:000004">
    <property type="entry name" value="Acetylornithine aminotransferase"/>
    <property type="match status" value="1"/>
</dbReference>
<feature type="binding site" evidence="5">
    <location>
        <position position="274"/>
    </location>
    <ligand>
        <name>pyridoxal 5'-phosphate</name>
        <dbReference type="ChEBI" id="CHEBI:597326"/>
    </ligand>
</feature>
<dbReference type="EC" id="2.6.1.11" evidence="5"/>
<feature type="binding site" evidence="5">
    <location>
        <begin position="103"/>
        <end position="104"/>
    </location>
    <ligand>
        <name>pyridoxal 5'-phosphate</name>
        <dbReference type="ChEBI" id="CHEBI:597326"/>
    </ligand>
</feature>
<feature type="modified residue" description="N6-(pyridoxal phosphate)lysine" evidence="5">
    <location>
        <position position="245"/>
    </location>
</feature>
<sequence length="390" mass="40168">MTWQDDFKASFMPNRPVPPVLLTHGEGSTVWDSEGNAYLDLFAGIAVSSLGHAHPALVAAVTAQVGRIAHVGPLLTSEPEIRLAQRLIELIGVPGKVFFCNSGTEANDAAFKLIRKHAGPDKYIVAMENGFHGRTMGALAMTGKKAIREPFGPYGVDVRFVPYGDAEALKAAVTDGCAAVILETTQGEAGVIPAPAGYLTAARQACDAVGALLVLDEIQSGIGRTGTWFAHQHEGVIPDILTLAKGLGGGIPIGLVIGFGPAGDIFAPGDHGGTFGGNPVAASAALAVLDTIERDGLLAHAVKIGDLLSAGIAGVDHPLLAGVRGSGLWLGLMLTEPVAAQVRESAQRAGFLVNNVQADAIRLAPPLTLTAEEARSFIDALPAILDGVTA</sequence>
<evidence type="ECO:0000313" key="6">
    <source>
        <dbReference type="EMBL" id="ROO84078.1"/>
    </source>
</evidence>
<gene>
    <name evidence="5" type="primary">argD</name>
    <name evidence="6" type="ORF">EDD29_1590</name>
</gene>